<dbReference type="AlphaFoldDB" id="A0A316FE16"/>
<sequence length="127" mass="14054">MNLNDLQARALEIAELYDRQRTAAGRRIWSTGDLALGFVGDVGDLAKLVMAVDGRRIIPDAEARLGHELADCLWSVLVLAGRYDVDLVAEFTRMTDGVEQHLRTEEKQAGIRTEEEQAGVPTDTETD</sequence>
<dbReference type="OrthoDB" id="5953925at2"/>
<reference evidence="2 3" key="1">
    <citation type="submission" date="2018-05" db="EMBL/GenBank/DDBJ databases">
        <title>Genomic Encyclopedia of Archaeal and Bacterial Type Strains, Phase II (KMG-II): from individual species to whole genera.</title>
        <authorList>
            <person name="Goeker M."/>
        </authorList>
    </citation>
    <scope>NUCLEOTIDE SEQUENCE [LARGE SCALE GENOMIC DNA]</scope>
    <source>
        <strain evidence="2 3">DSM 45184</strain>
    </source>
</reference>
<keyword evidence="3" id="KW-1185">Reference proteome</keyword>
<gene>
    <name evidence="2" type="ORF">BC793_109228</name>
</gene>
<accession>A0A316FE16</accession>
<evidence type="ECO:0000313" key="3">
    <source>
        <dbReference type="Proteomes" id="UP000245697"/>
    </source>
</evidence>
<dbReference type="Gene3D" id="1.10.287.1080">
    <property type="entry name" value="MazG-like"/>
    <property type="match status" value="1"/>
</dbReference>
<evidence type="ECO:0008006" key="4">
    <source>
        <dbReference type="Google" id="ProtNLM"/>
    </source>
</evidence>
<dbReference type="EMBL" id="QGGR01000009">
    <property type="protein sequence ID" value="PWK46659.1"/>
    <property type="molecule type" value="Genomic_DNA"/>
</dbReference>
<organism evidence="2 3">
    <name type="scientific">Actinoplanes xinjiangensis</name>
    <dbReference type="NCBI Taxonomy" id="512350"/>
    <lineage>
        <taxon>Bacteria</taxon>
        <taxon>Bacillati</taxon>
        <taxon>Actinomycetota</taxon>
        <taxon>Actinomycetes</taxon>
        <taxon>Micromonosporales</taxon>
        <taxon>Micromonosporaceae</taxon>
        <taxon>Actinoplanes</taxon>
    </lineage>
</organism>
<evidence type="ECO:0000256" key="1">
    <source>
        <dbReference type="SAM" id="MobiDB-lite"/>
    </source>
</evidence>
<evidence type="ECO:0000313" key="2">
    <source>
        <dbReference type="EMBL" id="PWK46659.1"/>
    </source>
</evidence>
<name>A0A316FE16_9ACTN</name>
<dbReference type="SUPFAM" id="SSF101386">
    <property type="entry name" value="all-alpha NTP pyrophosphatases"/>
    <property type="match status" value="1"/>
</dbReference>
<dbReference type="Proteomes" id="UP000245697">
    <property type="component" value="Unassembled WGS sequence"/>
</dbReference>
<feature type="compositionally biased region" description="Basic and acidic residues" evidence="1">
    <location>
        <begin position="102"/>
        <end position="115"/>
    </location>
</feature>
<proteinExistence type="predicted"/>
<dbReference type="RefSeq" id="WP_109595065.1">
    <property type="nucleotide sequence ID" value="NZ_BONA01000052.1"/>
</dbReference>
<comment type="caution">
    <text evidence="2">The sequence shown here is derived from an EMBL/GenBank/DDBJ whole genome shotgun (WGS) entry which is preliminary data.</text>
</comment>
<protein>
    <recommendedName>
        <fullName evidence="4">MazG-like nucleotide pyrophosphohydrolase family protein</fullName>
    </recommendedName>
</protein>
<feature type="region of interest" description="Disordered" evidence="1">
    <location>
        <begin position="102"/>
        <end position="127"/>
    </location>
</feature>